<feature type="domain" description="CCHC-type" evidence="3">
    <location>
        <begin position="191"/>
        <end position="206"/>
    </location>
</feature>
<feature type="compositionally biased region" description="Low complexity" evidence="2">
    <location>
        <begin position="1"/>
        <end position="17"/>
    </location>
</feature>
<dbReference type="Proteomes" id="UP000789739">
    <property type="component" value="Unassembled WGS sequence"/>
</dbReference>
<evidence type="ECO:0000259" key="3">
    <source>
        <dbReference type="PROSITE" id="PS50158"/>
    </source>
</evidence>
<dbReference type="InterPro" id="IPR036875">
    <property type="entry name" value="Znf_CCHC_sf"/>
</dbReference>
<gene>
    <name evidence="4" type="ORF">PBRASI_LOCUS11259</name>
</gene>
<feature type="compositionally biased region" description="Basic and acidic residues" evidence="2">
    <location>
        <begin position="151"/>
        <end position="162"/>
    </location>
</feature>
<feature type="compositionally biased region" description="Low complexity" evidence="2">
    <location>
        <begin position="166"/>
        <end position="177"/>
    </location>
</feature>
<dbReference type="GO" id="GO:0003676">
    <property type="term" value="F:nucleic acid binding"/>
    <property type="evidence" value="ECO:0007669"/>
    <property type="project" value="InterPro"/>
</dbReference>
<keyword evidence="1" id="KW-0479">Metal-binding</keyword>
<name>A0A9N9E946_9GLOM</name>
<reference evidence="4" key="1">
    <citation type="submission" date="2021-06" db="EMBL/GenBank/DDBJ databases">
        <authorList>
            <person name="Kallberg Y."/>
            <person name="Tangrot J."/>
            <person name="Rosling A."/>
        </authorList>
    </citation>
    <scope>NUCLEOTIDE SEQUENCE</scope>
    <source>
        <strain evidence="4">BR232B</strain>
    </source>
</reference>
<sequence length="278" mass="29836">GTTASGSGTSGTQSASQEIASEDLQSGATNDEMIGIEEAPASEVADTTEETTVTAEKEVVRPQTPPQQLLQAVDPGTPTKGGKRMSKSQEYRITPPDESLPKDVQQYMIANELCGQCGCYHKGKSCPAALQPQKRFPIEALVGGHMRTKAKELKERAREQKQRQGKAASASTSKPAATAEQNVAVVVPLVCVKCMQAGHTVRNCPRSDCTHCGSKDHVGVNCPTRIRADALEIMQNKSTYGWICKKSVTAEENLKLTDSLDGRAYWKLCARPACGSQV</sequence>
<keyword evidence="1" id="KW-0863">Zinc-finger</keyword>
<comment type="caution">
    <text evidence="4">The sequence shown here is derived from an EMBL/GenBank/DDBJ whole genome shotgun (WGS) entry which is preliminary data.</text>
</comment>
<keyword evidence="5" id="KW-1185">Reference proteome</keyword>
<evidence type="ECO:0000313" key="4">
    <source>
        <dbReference type="EMBL" id="CAG8670156.1"/>
    </source>
</evidence>
<accession>A0A9N9E946</accession>
<keyword evidence="1" id="KW-0862">Zinc</keyword>
<proteinExistence type="predicted"/>
<feature type="region of interest" description="Disordered" evidence="2">
    <location>
        <begin position="1"/>
        <end position="100"/>
    </location>
</feature>
<dbReference type="EMBL" id="CAJVPI010004810">
    <property type="protein sequence ID" value="CAG8670156.1"/>
    <property type="molecule type" value="Genomic_DNA"/>
</dbReference>
<dbReference type="SMART" id="SM00343">
    <property type="entry name" value="ZnF_C2HC"/>
    <property type="match status" value="2"/>
</dbReference>
<dbReference type="GO" id="GO:0008270">
    <property type="term" value="F:zinc ion binding"/>
    <property type="evidence" value="ECO:0007669"/>
    <property type="project" value="UniProtKB-KW"/>
</dbReference>
<organism evidence="4 5">
    <name type="scientific">Paraglomus brasilianum</name>
    <dbReference type="NCBI Taxonomy" id="144538"/>
    <lineage>
        <taxon>Eukaryota</taxon>
        <taxon>Fungi</taxon>
        <taxon>Fungi incertae sedis</taxon>
        <taxon>Mucoromycota</taxon>
        <taxon>Glomeromycotina</taxon>
        <taxon>Glomeromycetes</taxon>
        <taxon>Paraglomerales</taxon>
        <taxon>Paraglomeraceae</taxon>
        <taxon>Paraglomus</taxon>
    </lineage>
</organism>
<evidence type="ECO:0000256" key="1">
    <source>
        <dbReference type="PROSITE-ProRule" id="PRU00047"/>
    </source>
</evidence>
<dbReference type="InterPro" id="IPR001878">
    <property type="entry name" value="Znf_CCHC"/>
</dbReference>
<feature type="region of interest" description="Disordered" evidence="2">
    <location>
        <begin position="151"/>
        <end position="177"/>
    </location>
</feature>
<evidence type="ECO:0000313" key="5">
    <source>
        <dbReference type="Proteomes" id="UP000789739"/>
    </source>
</evidence>
<dbReference type="AlphaFoldDB" id="A0A9N9E946"/>
<dbReference type="SUPFAM" id="SSF57756">
    <property type="entry name" value="Retrovirus zinc finger-like domains"/>
    <property type="match status" value="1"/>
</dbReference>
<feature type="non-terminal residue" evidence="4">
    <location>
        <position position="278"/>
    </location>
</feature>
<protein>
    <submittedName>
        <fullName evidence="4">4578_t:CDS:1</fullName>
    </submittedName>
</protein>
<dbReference type="Gene3D" id="4.10.60.10">
    <property type="entry name" value="Zinc finger, CCHC-type"/>
    <property type="match status" value="1"/>
</dbReference>
<evidence type="ECO:0000256" key="2">
    <source>
        <dbReference type="SAM" id="MobiDB-lite"/>
    </source>
</evidence>
<dbReference type="PROSITE" id="PS50158">
    <property type="entry name" value="ZF_CCHC"/>
    <property type="match status" value="1"/>
</dbReference>